<evidence type="ECO:0000313" key="2">
    <source>
        <dbReference type="EMBL" id="EST47097.1"/>
    </source>
</evidence>
<protein>
    <submittedName>
        <fullName evidence="2">Transmembrane domain-containing protein</fullName>
    </submittedName>
</protein>
<dbReference type="AlphaFoldDB" id="V6LQZ1"/>
<evidence type="ECO:0000313" key="4">
    <source>
        <dbReference type="Proteomes" id="UP000018208"/>
    </source>
</evidence>
<feature type="transmembrane region" description="Helical" evidence="1">
    <location>
        <begin position="78"/>
        <end position="96"/>
    </location>
</feature>
<feature type="transmembrane region" description="Helical" evidence="1">
    <location>
        <begin position="155"/>
        <end position="182"/>
    </location>
</feature>
<dbReference type="EMBL" id="AUWU02000001">
    <property type="protein sequence ID" value="KAH0577442.1"/>
    <property type="molecule type" value="Genomic_DNA"/>
</dbReference>
<dbReference type="EMBL" id="KI546047">
    <property type="protein sequence ID" value="EST47097.1"/>
    <property type="molecule type" value="Genomic_DNA"/>
</dbReference>
<sequence>MQSNWFLNIFTYLIKQNIIFQSIFAVGLLAIIIHYSVVLAKEKNNSLSAFKLHYPFAMICTFLTLLVSVGLLTFTSSFTLITITYCLLNVYIFLSFKQLSVKNNNIHYFNKKQTLTIAQVKAILGTIHFFNGAIIFACNFGLAFYAGKQMVNNQIYYVLLSIFIGLSYVQIISELALGLISFCASISYEKRGGQEAVGLNENLV</sequence>
<keyword evidence="1" id="KW-1133">Transmembrane helix</keyword>
<keyword evidence="1 2" id="KW-0812">Transmembrane</keyword>
<evidence type="ECO:0000313" key="3">
    <source>
        <dbReference type="EMBL" id="KAH0577442.1"/>
    </source>
</evidence>
<feature type="transmembrane region" description="Helical" evidence="1">
    <location>
        <begin position="117"/>
        <end position="143"/>
    </location>
</feature>
<dbReference type="Proteomes" id="UP000018208">
    <property type="component" value="Unassembled WGS sequence"/>
</dbReference>
<organism evidence="2">
    <name type="scientific">Spironucleus salmonicida</name>
    <dbReference type="NCBI Taxonomy" id="348837"/>
    <lineage>
        <taxon>Eukaryota</taxon>
        <taxon>Metamonada</taxon>
        <taxon>Diplomonadida</taxon>
        <taxon>Hexamitidae</taxon>
        <taxon>Hexamitinae</taxon>
        <taxon>Spironucleus</taxon>
    </lineage>
</organism>
<evidence type="ECO:0000256" key="1">
    <source>
        <dbReference type="SAM" id="Phobius"/>
    </source>
</evidence>
<dbReference type="VEuPathDB" id="GiardiaDB:SS50377_20795"/>
<keyword evidence="1" id="KW-0472">Membrane</keyword>
<keyword evidence="4" id="KW-1185">Reference proteome</keyword>
<gene>
    <name evidence="2" type="ORF">SS50377_12803</name>
    <name evidence="3" type="ORF">SS50377_20795</name>
</gene>
<proteinExistence type="predicted"/>
<name>V6LQZ1_9EUKA</name>
<reference evidence="2 3" key="1">
    <citation type="journal article" date="2014" name="PLoS Genet.">
        <title>The Genome of Spironucleus salmonicida Highlights a Fish Pathogen Adapted to Fluctuating Environments.</title>
        <authorList>
            <person name="Xu F."/>
            <person name="Jerlstrom-Hultqvist J."/>
            <person name="Einarsson E."/>
            <person name="Astvaldsson A."/>
            <person name="Svard S.G."/>
            <person name="Andersson J.O."/>
        </authorList>
    </citation>
    <scope>NUCLEOTIDE SEQUENCE</scope>
    <source>
        <strain evidence="3">ATCC 50377</strain>
    </source>
</reference>
<reference evidence="3" key="2">
    <citation type="submission" date="2020-12" db="EMBL/GenBank/DDBJ databases">
        <title>New Spironucleus salmonicida genome in near-complete chromosomes.</title>
        <authorList>
            <person name="Xu F."/>
            <person name="Kurt Z."/>
            <person name="Jimenez-Gonzalez A."/>
            <person name="Astvaldsson A."/>
            <person name="Andersson J.O."/>
            <person name="Svard S.G."/>
        </authorList>
    </citation>
    <scope>NUCLEOTIDE SEQUENCE</scope>
    <source>
        <strain evidence="3">ATCC 50377</strain>
    </source>
</reference>
<accession>V6LQZ1</accession>
<feature type="transmembrane region" description="Helical" evidence="1">
    <location>
        <begin position="18"/>
        <end position="40"/>
    </location>
</feature>
<feature type="transmembrane region" description="Helical" evidence="1">
    <location>
        <begin position="52"/>
        <end position="72"/>
    </location>
</feature>